<dbReference type="AlphaFoldDB" id="A0A2A3EAG3"/>
<dbReference type="PROSITE" id="PS50088">
    <property type="entry name" value="ANK_REPEAT"/>
    <property type="match status" value="8"/>
</dbReference>
<dbReference type="Proteomes" id="UP000242457">
    <property type="component" value="Unassembled WGS sequence"/>
</dbReference>
<evidence type="ECO:0000259" key="14">
    <source>
        <dbReference type="Pfam" id="PF00520"/>
    </source>
</evidence>
<evidence type="ECO:0000256" key="4">
    <source>
        <dbReference type="ARBA" id="ARBA00022692"/>
    </source>
</evidence>
<feature type="repeat" description="ANK" evidence="12">
    <location>
        <begin position="310"/>
        <end position="342"/>
    </location>
</feature>
<evidence type="ECO:0000256" key="11">
    <source>
        <dbReference type="ARBA" id="ARBA00023303"/>
    </source>
</evidence>
<keyword evidence="8" id="KW-0406">Ion transport</keyword>
<dbReference type="Pfam" id="PF00023">
    <property type="entry name" value="Ank"/>
    <property type="match status" value="1"/>
</dbReference>
<name>A0A2A3EAG3_APICC</name>
<protein>
    <submittedName>
        <fullName evidence="15">Transient receptor potential channel pyrexia</fullName>
    </submittedName>
</protein>
<dbReference type="PANTHER" id="PTHR47143">
    <property type="entry name" value="TRANSIENT RECEPTOR POTENTIAL CATION CHANNEL PROTEIN PAINLESS"/>
    <property type="match status" value="1"/>
</dbReference>
<dbReference type="InterPro" id="IPR005821">
    <property type="entry name" value="Ion_trans_dom"/>
</dbReference>
<feature type="repeat" description="ANK" evidence="12">
    <location>
        <begin position="243"/>
        <end position="275"/>
    </location>
</feature>
<keyword evidence="5" id="KW-0677">Repeat</keyword>
<dbReference type="OrthoDB" id="7464126at2759"/>
<evidence type="ECO:0000256" key="5">
    <source>
        <dbReference type="ARBA" id="ARBA00022737"/>
    </source>
</evidence>
<evidence type="ECO:0000313" key="16">
    <source>
        <dbReference type="Proteomes" id="UP000242457"/>
    </source>
</evidence>
<feature type="transmembrane region" description="Helical" evidence="13">
    <location>
        <begin position="686"/>
        <end position="708"/>
    </location>
</feature>
<feature type="transmembrane region" description="Helical" evidence="13">
    <location>
        <begin position="559"/>
        <end position="577"/>
    </location>
</feature>
<evidence type="ECO:0000256" key="7">
    <source>
        <dbReference type="ARBA" id="ARBA00023043"/>
    </source>
</evidence>
<evidence type="ECO:0000256" key="12">
    <source>
        <dbReference type="PROSITE-ProRule" id="PRU00023"/>
    </source>
</evidence>
<evidence type="ECO:0000256" key="9">
    <source>
        <dbReference type="ARBA" id="ARBA00023136"/>
    </source>
</evidence>
<keyword evidence="4 13" id="KW-0812">Transmembrane</keyword>
<proteinExistence type="predicted"/>
<keyword evidence="7 12" id="KW-0040">ANK repeat</keyword>
<sequence length="872" mass="98192">MSILKKKPLLNRFLSNRNSQEELNVMPSPSIANYTKNCEDIWMNDMEKSSISSEYSSEPVICDIKERQIINQQPWNIEEIILALSNLPAGKQALSVISTLHGDSLNKVLDEYLNTDCRNITEDIHKTTISSFLNRRIQNNLLDIENEAAINTTVPELFLRWPSTCLLVSCYLARDSDGRTSLHLAACTASLTILEKLLQHGANPCEWDFSKKYTPLHCAAATGDLACVKCLIKSGADVNAGMCGKSPLYYAVLSNAVDCVKALLEAGASPNNPQVYTETPLHVAAGLGSIACTKLLLNYGADVRVQFGSMRSTPLHLAAEEGSVECTKLLLDAGATCEAKNARGQAPMHLAVLSQSMETLELFINIGANVNIEDNDDRTPLHAAVAKTTRGIDLVKMLLQAGALINKADKFGYTPLHIAALNESSSIVIMLLSKGADVTARTKGDQAISLHDHELGDIDCELKLDFRPLISGGRGETDLMLCLVEVGQRHVLKHPLCESFLYLKWLRIPITYLSNIENTEKFRKLFFWLVLIFTVTLASKEFFQMVHGIYSYIKRWENWLQWSVVLLSSIVLIIPIHEWQYHVAALDILLIWIELMTVIGRFPIFGLYIQMFTQVSINFFKFLGAYICLIIGFSLGFSVLHKNYDSFNNPLIALLKTIVMMSGELEFEDIFFSSKSSILYSGTAHLMFLSFVILVTVILANLMMGLAVSDIQELRRCAGLDRLVRRAELVAHLEHMLFSKLLDYAPNTIMKACRQGALLLHPPHYCTIHIRPNDPREKRLPRELMKAIYRLVIEKKNRNMKKKMPIYNTYNIKMDTPKLNRLYSTTSSDNNQQQLNEIIDELQRCFYNINTHLDKLINKVESIVRDCNNSST</sequence>
<organism evidence="15 16">
    <name type="scientific">Apis cerana cerana</name>
    <name type="common">Oriental honeybee</name>
    <dbReference type="NCBI Taxonomy" id="94128"/>
    <lineage>
        <taxon>Eukaryota</taxon>
        <taxon>Metazoa</taxon>
        <taxon>Ecdysozoa</taxon>
        <taxon>Arthropoda</taxon>
        <taxon>Hexapoda</taxon>
        <taxon>Insecta</taxon>
        <taxon>Pterygota</taxon>
        <taxon>Neoptera</taxon>
        <taxon>Endopterygota</taxon>
        <taxon>Hymenoptera</taxon>
        <taxon>Apocrita</taxon>
        <taxon>Aculeata</taxon>
        <taxon>Apoidea</taxon>
        <taxon>Anthophila</taxon>
        <taxon>Apidae</taxon>
        <taxon>Apis</taxon>
    </lineage>
</organism>
<feature type="repeat" description="ANK" evidence="12">
    <location>
        <begin position="376"/>
        <end position="410"/>
    </location>
</feature>
<feature type="repeat" description="ANK" evidence="12">
    <location>
        <begin position="276"/>
        <end position="308"/>
    </location>
</feature>
<dbReference type="InterPro" id="IPR052076">
    <property type="entry name" value="TRP_cation_channel"/>
</dbReference>
<dbReference type="GO" id="GO:0034703">
    <property type="term" value="C:cation channel complex"/>
    <property type="evidence" value="ECO:0007669"/>
    <property type="project" value="UniProtKB-ARBA"/>
</dbReference>
<feature type="transmembrane region" description="Helical" evidence="13">
    <location>
        <begin position="525"/>
        <end position="543"/>
    </location>
</feature>
<dbReference type="PRINTS" id="PR01415">
    <property type="entry name" value="ANKYRIN"/>
</dbReference>
<feature type="repeat" description="ANK" evidence="12">
    <location>
        <begin position="177"/>
        <end position="203"/>
    </location>
</feature>
<comment type="subcellular location">
    <subcellularLocation>
        <location evidence="1">Membrane</location>
        <topology evidence="1">Multi-pass membrane protein</topology>
    </subcellularLocation>
</comment>
<feature type="repeat" description="ANK" evidence="12">
    <location>
        <begin position="211"/>
        <end position="240"/>
    </location>
</feature>
<dbReference type="Pfam" id="PF12796">
    <property type="entry name" value="Ank_2"/>
    <property type="match status" value="3"/>
</dbReference>
<dbReference type="InterPro" id="IPR002110">
    <property type="entry name" value="Ankyrin_rpt"/>
</dbReference>
<evidence type="ECO:0000256" key="1">
    <source>
        <dbReference type="ARBA" id="ARBA00004141"/>
    </source>
</evidence>
<feature type="domain" description="Ion transport" evidence="14">
    <location>
        <begin position="514"/>
        <end position="715"/>
    </location>
</feature>
<keyword evidence="6 13" id="KW-1133">Transmembrane helix</keyword>
<keyword evidence="2" id="KW-0813">Transport</keyword>
<dbReference type="PROSITE" id="PS50297">
    <property type="entry name" value="ANK_REP_REGION"/>
    <property type="match status" value="8"/>
</dbReference>
<evidence type="ECO:0000256" key="8">
    <source>
        <dbReference type="ARBA" id="ARBA00023065"/>
    </source>
</evidence>
<evidence type="ECO:0000256" key="10">
    <source>
        <dbReference type="ARBA" id="ARBA00023180"/>
    </source>
</evidence>
<keyword evidence="9 13" id="KW-0472">Membrane</keyword>
<keyword evidence="15" id="KW-0675">Receptor</keyword>
<keyword evidence="10" id="KW-0325">Glycoprotein</keyword>
<dbReference type="GO" id="GO:0005216">
    <property type="term" value="F:monoatomic ion channel activity"/>
    <property type="evidence" value="ECO:0007669"/>
    <property type="project" value="InterPro"/>
</dbReference>
<dbReference type="SMART" id="SM00248">
    <property type="entry name" value="ANK"/>
    <property type="match status" value="8"/>
</dbReference>
<evidence type="ECO:0000256" key="2">
    <source>
        <dbReference type="ARBA" id="ARBA00022448"/>
    </source>
</evidence>
<keyword evidence="11" id="KW-0407">Ion channel</keyword>
<gene>
    <name evidence="15" type="ORF">APICC_00564</name>
</gene>
<feature type="repeat" description="ANK" evidence="12">
    <location>
        <begin position="411"/>
        <end position="443"/>
    </location>
</feature>
<evidence type="ECO:0000313" key="15">
    <source>
        <dbReference type="EMBL" id="PBC28176.1"/>
    </source>
</evidence>
<dbReference type="InterPro" id="IPR036770">
    <property type="entry name" value="Ankyrin_rpt-contain_sf"/>
</dbReference>
<keyword evidence="16" id="KW-1185">Reference proteome</keyword>
<dbReference type="Gene3D" id="1.25.40.20">
    <property type="entry name" value="Ankyrin repeat-containing domain"/>
    <property type="match status" value="1"/>
</dbReference>
<keyword evidence="3" id="KW-0716">Sensory transduction</keyword>
<feature type="transmembrane region" description="Helical" evidence="13">
    <location>
        <begin position="589"/>
        <end position="608"/>
    </location>
</feature>
<accession>A0A2A3EAG3</accession>
<feature type="transmembrane region" description="Helical" evidence="13">
    <location>
        <begin position="620"/>
        <end position="640"/>
    </location>
</feature>
<evidence type="ECO:0000256" key="6">
    <source>
        <dbReference type="ARBA" id="ARBA00022989"/>
    </source>
</evidence>
<dbReference type="SUPFAM" id="SSF48403">
    <property type="entry name" value="Ankyrin repeat"/>
    <property type="match status" value="1"/>
</dbReference>
<reference evidence="15 16" key="1">
    <citation type="submission" date="2014-07" db="EMBL/GenBank/DDBJ databases">
        <title>Genomic and transcriptomic analysis on Apis cerana provide comprehensive insights into honey bee biology.</title>
        <authorList>
            <person name="Diao Q."/>
            <person name="Sun L."/>
            <person name="Zheng H."/>
            <person name="Zheng H."/>
            <person name="Xu S."/>
            <person name="Wang S."/>
            <person name="Zeng Z."/>
            <person name="Hu F."/>
            <person name="Su S."/>
            <person name="Wu J."/>
        </authorList>
    </citation>
    <scope>NUCLEOTIDE SEQUENCE [LARGE SCALE GENOMIC DNA]</scope>
    <source>
        <tissue evidence="15">Pupae without intestine</tissue>
    </source>
</reference>
<dbReference type="EMBL" id="KZ288322">
    <property type="protein sequence ID" value="PBC28176.1"/>
    <property type="molecule type" value="Genomic_DNA"/>
</dbReference>
<dbReference type="STRING" id="94128.A0A2A3EAG3"/>
<feature type="repeat" description="ANK" evidence="12">
    <location>
        <begin position="343"/>
        <end position="375"/>
    </location>
</feature>
<dbReference type="PANTHER" id="PTHR47143:SF1">
    <property type="entry name" value="ION_TRANS DOMAIN-CONTAINING PROTEIN"/>
    <property type="match status" value="1"/>
</dbReference>
<dbReference type="Pfam" id="PF00520">
    <property type="entry name" value="Ion_trans"/>
    <property type="match status" value="1"/>
</dbReference>
<evidence type="ECO:0000256" key="3">
    <source>
        <dbReference type="ARBA" id="ARBA00022606"/>
    </source>
</evidence>
<evidence type="ECO:0000256" key="13">
    <source>
        <dbReference type="SAM" id="Phobius"/>
    </source>
</evidence>